<evidence type="ECO:0000313" key="1">
    <source>
        <dbReference type="EMBL" id="QPB09269.1"/>
    </source>
</evidence>
<accession>A0A873WCW8</accession>
<gene>
    <name evidence="1" type="ORF">CPT_Miami_174</name>
</gene>
<dbReference type="EMBL" id="MT701590">
    <property type="protein sequence ID" value="QPB09269.1"/>
    <property type="molecule type" value="Genomic_DNA"/>
</dbReference>
<sequence>MKSIKRKYVTANELKNSKFIIFGEMHTTEDRDEVDFLIRRAHTLKPFKVLFSEECGSEVFLTPNAIKRGLALEKWSISDRSFKLALELGLQVVGCDLWDKSVYAWDKKDENGIYTDCRRSFALREQFMIDQIMGLCNPNNPHVRGCMIVGDSHLRMTKNPVMGDASALGKLVYNRGLILRSDIGEVA</sequence>
<proteinExistence type="predicted"/>
<organism evidence="1 2">
    <name type="scientific">Klebsiella phage Miami</name>
    <dbReference type="NCBI Taxonomy" id="2767581"/>
    <lineage>
        <taxon>Viruses</taxon>
        <taxon>Duplodnaviria</taxon>
        <taxon>Heunggongvirae</taxon>
        <taxon>Uroviricota</taxon>
        <taxon>Caudoviricetes</taxon>
        <taxon>Chimalliviridae</taxon>
        <taxon>Miamivirus</taxon>
        <taxon>Miamivirus miami</taxon>
    </lineage>
</organism>
<evidence type="ECO:0000313" key="2">
    <source>
        <dbReference type="Proteomes" id="UP000662782"/>
    </source>
</evidence>
<reference evidence="1 2" key="1">
    <citation type="submission" date="2020-07" db="EMBL/GenBank/DDBJ databases">
        <title>Complete genome sequence of Klebsiella pneumoniae phage Miami.</title>
        <authorList>
            <person name="Mora D.A."/>
            <person name="Lessor L."/>
            <person name="Gill J."/>
            <person name="Liu M."/>
        </authorList>
    </citation>
    <scope>NUCLEOTIDE SEQUENCE [LARGE SCALE GENOMIC DNA]</scope>
</reference>
<dbReference type="Proteomes" id="UP000662782">
    <property type="component" value="Segment"/>
</dbReference>
<protein>
    <submittedName>
        <fullName evidence="1">Uncharacterized protein</fullName>
    </submittedName>
</protein>
<name>A0A873WCW8_9CAUD</name>
<keyword evidence="2" id="KW-1185">Reference proteome</keyword>